<dbReference type="InterPro" id="IPR056924">
    <property type="entry name" value="SH3_Tf2-1"/>
</dbReference>
<dbReference type="InterPro" id="IPR043128">
    <property type="entry name" value="Rev_trsase/Diguanyl_cyclase"/>
</dbReference>
<dbReference type="InterPro" id="IPR041577">
    <property type="entry name" value="RT_RNaseH_2"/>
</dbReference>
<dbReference type="Pfam" id="PF24626">
    <property type="entry name" value="SH3_Tf2-1"/>
    <property type="match status" value="1"/>
</dbReference>
<evidence type="ECO:0000256" key="14">
    <source>
        <dbReference type="SAM" id="MobiDB-lite"/>
    </source>
</evidence>
<keyword evidence="12" id="KW-0238">DNA-binding</keyword>
<dbReference type="GO" id="GO:0003964">
    <property type="term" value="F:RNA-directed DNA polymerase activity"/>
    <property type="evidence" value="ECO:0007669"/>
    <property type="project" value="UniProtKB-KW"/>
</dbReference>
<dbReference type="GO" id="GO:0004519">
    <property type="term" value="F:endonuclease activity"/>
    <property type="evidence" value="ECO:0007669"/>
    <property type="project" value="UniProtKB-KW"/>
</dbReference>
<dbReference type="GO" id="GO:0015074">
    <property type="term" value="P:DNA integration"/>
    <property type="evidence" value="ECO:0007669"/>
    <property type="project" value="UniProtKB-KW"/>
</dbReference>
<dbReference type="Gene3D" id="3.10.10.10">
    <property type="entry name" value="HIV Type 1 Reverse Transcriptase, subunit A, domain 1"/>
    <property type="match status" value="1"/>
</dbReference>
<dbReference type="InterPro" id="IPR012337">
    <property type="entry name" value="RNaseH-like_sf"/>
</dbReference>
<dbReference type="CDD" id="cd09274">
    <property type="entry name" value="RNase_HI_RT_Ty3"/>
    <property type="match status" value="1"/>
</dbReference>
<dbReference type="GO" id="GO:0004190">
    <property type="term" value="F:aspartic-type endopeptidase activity"/>
    <property type="evidence" value="ECO:0007669"/>
    <property type="project" value="UniProtKB-KW"/>
</dbReference>
<dbReference type="GO" id="GO:0008270">
    <property type="term" value="F:zinc ion binding"/>
    <property type="evidence" value="ECO:0007669"/>
    <property type="project" value="UniProtKB-KW"/>
</dbReference>
<keyword evidence="4" id="KW-0540">Nuclease</keyword>
<dbReference type="AlphaFoldDB" id="V8N8I8"/>
<evidence type="ECO:0000256" key="11">
    <source>
        <dbReference type="ARBA" id="ARBA00022918"/>
    </source>
</evidence>
<evidence type="ECO:0000256" key="4">
    <source>
        <dbReference type="ARBA" id="ARBA00022722"/>
    </source>
</evidence>
<reference evidence="17 18" key="1">
    <citation type="journal article" date="2013" name="Proc. Natl. Acad. Sci. U.S.A.">
        <title>The king cobra genome reveals dynamic gene evolution and adaptation in the snake venom system.</title>
        <authorList>
            <person name="Vonk F.J."/>
            <person name="Casewell N.R."/>
            <person name="Henkel C.V."/>
            <person name="Heimberg A.M."/>
            <person name="Jansen H.J."/>
            <person name="McCleary R.J."/>
            <person name="Kerkkamp H.M."/>
            <person name="Vos R.A."/>
            <person name="Guerreiro I."/>
            <person name="Calvete J.J."/>
            <person name="Wuster W."/>
            <person name="Woods A.E."/>
            <person name="Logan J.M."/>
            <person name="Harrison R.A."/>
            <person name="Castoe T.A."/>
            <person name="de Koning A.P."/>
            <person name="Pollock D.D."/>
            <person name="Yandell M."/>
            <person name="Calderon D."/>
            <person name="Renjifo C."/>
            <person name="Currier R.B."/>
            <person name="Salgado D."/>
            <person name="Pla D."/>
            <person name="Sanz L."/>
            <person name="Hyder A.S."/>
            <person name="Ribeiro J.M."/>
            <person name="Arntzen J.W."/>
            <person name="van den Thillart G.E."/>
            <person name="Boetzer M."/>
            <person name="Pirovano W."/>
            <person name="Dirks R.P."/>
            <person name="Spaink H.P."/>
            <person name="Duboule D."/>
            <person name="McGlinn E."/>
            <person name="Kini R.M."/>
            <person name="Richardson M.K."/>
        </authorList>
    </citation>
    <scope>NUCLEOTIDE SEQUENCE</scope>
    <source>
        <tissue evidence="17">Blood</tissue>
    </source>
</reference>
<keyword evidence="6" id="KW-0255">Endonuclease</keyword>
<dbReference type="InterPro" id="IPR036397">
    <property type="entry name" value="RNaseH_sf"/>
</dbReference>
<sequence>MLCCNNSWLSYLIRRCPVAVPDKFDCNQAMFPAFLEQCQLFISLRAEDFPTDWSKVGFVISLLSGSAARWATPLLVKDSALLNDFRGFCEHLKVMYEDPIKTHTAACHLKDLQQGQQSLQEYVSEFRLLSQDSVWNEAALMDTFQDGLVDELQDELAQVDCPATLNELIHLCLRIDAHLQRRNHCCASRAPPVVPVVRETSFPQEEPMDLGAARPHLSVMERKRRCVEGLCLYCREPGHLAASCPKKQQGVSAPRPAPWTQQTQSVPVPAPRTRKSLPWIRRAQDLNHIPQMWNPGPPRHLILVAQVFLANSSQGIPVHALVDSGTTTNFMDVAFAEKYAIPQCSVDPPLLVVTIDGQVLVSGPNKAATKPLCLTISTHEEAIQFYLTSGLHLPLVLGLAWLRTHDPQIYWSQNMIMFLSLQCMDHTHHICAGQVMSPPKMSMPSELQDFADCWTRPFPWAVMSDLELAALWDFFDKNLACGFIRPSSLPLSAPVLFIKKKTDDLHLWCDYHQLNTITLEKCQFFQSTIKFLGHCISLEDISMEPVKDVQRLLGFANYYWTFIPGFVSLTESLTWLLQKKVPFQWGVSEQQSFQALKQAFMTEPILKHANPHRLFIVEMDASDVVVGAVLLQAQAPGGTLFPCAYFSRKLNPAEQVWTDHKNLEHLKTAQKLNQRQIWWFLFFAWFNFHVTYVPSGHNQWADALSQKPEYLCPEDQIPLRTVLPVESFSAVQEPVDLQAQIQGAQWHDAWVDQRRQEVGPNSPWLFEEELLHYRDKLYVPAGPLQGLILLQCHDNPEAKSVTRASPGLLQPLPTPERPWGALSMDFLTDLPPLSGFTTVFVVVDMLTKMAHFIPCWGLPTARATAHMFVQHIFWLHGLPDWVVLDRGTLFTTQFWKGLMTALGIQICLSSSHHPEIDGRTEKVIGILEQYLCCFVNQQQDNWADYLAVVEFAFNNSQHTSTQTTPFLANVGYYPRFFALTPLDSPVPEAKDFLSELQAVHQLVQQYLEKAKADYKEVADCSQRVTLPLAVGDRVWLSTWHLPLDWPVRKLDHRYLGPFPIEAVINPVAHNLKLPHLLQVHPVFHRYLLVPEQLACLLRQPDPSPPAPRDEDSSSGYSRLSVIERAISLSTLNSHFGYIHTVRPGGRVLRDDSDEGPGPSREWTAAFRDCGGWQQ</sequence>
<keyword evidence="3" id="KW-0548">Nucleotidyltransferase</keyword>
<comment type="caution">
    <text evidence="17">The sequence shown here is derived from an EMBL/GenBank/DDBJ whole genome shotgun (WGS) entry which is preliminary data.</text>
</comment>
<gene>
    <name evidence="17" type="primary">PEG10</name>
    <name evidence="17" type="ORF">L345_15711</name>
</gene>
<name>V8N8I8_OPHHA</name>
<keyword evidence="11" id="KW-0695">RNA-directed DNA polymerase</keyword>
<feature type="non-terminal residue" evidence="17">
    <location>
        <position position="1"/>
    </location>
</feature>
<keyword evidence="7" id="KW-0378">Hydrolase</keyword>
<dbReference type="InterPro" id="IPR036875">
    <property type="entry name" value="Znf_CCHC_sf"/>
</dbReference>
<dbReference type="Pfam" id="PF08284">
    <property type="entry name" value="RVP_2"/>
    <property type="match status" value="1"/>
</dbReference>
<dbReference type="SUPFAM" id="SSF53098">
    <property type="entry name" value="Ribonuclease H-like"/>
    <property type="match status" value="1"/>
</dbReference>
<proteinExistence type="predicted"/>
<feature type="region of interest" description="Disordered" evidence="14">
    <location>
        <begin position="252"/>
        <end position="272"/>
    </location>
</feature>
<evidence type="ECO:0000256" key="3">
    <source>
        <dbReference type="ARBA" id="ARBA00022695"/>
    </source>
</evidence>
<dbReference type="OrthoDB" id="8052860at2759"/>
<dbReference type="InterPro" id="IPR032549">
    <property type="entry name" value="DUF4939"/>
</dbReference>
<dbReference type="SUPFAM" id="SSF57756">
    <property type="entry name" value="Retrovirus zinc finger-like domains"/>
    <property type="match status" value="1"/>
</dbReference>
<dbReference type="Pfam" id="PF17919">
    <property type="entry name" value="RT_RNaseH_2"/>
    <property type="match status" value="1"/>
</dbReference>
<keyword evidence="1" id="KW-0645">Protease</keyword>
<dbReference type="PROSITE" id="PS00141">
    <property type="entry name" value="ASP_PROTEASE"/>
    <property type="match status" value="1"/>
</dbReference>
<dbReference type="Gene3D" id="2.40.70.10">
    <property type="entry name" value="Acid Proteases"/>
    <property type="match status" value="1"/>
</dbReference>
<dbReference type="Gene3D" id="3.10.20.370">
    <property type="match status" value="1"/>
</dbReference>
<feature type="domain" description="Integrase catalytic" evidence="16">
    <location>
        <begin position="814"/>
        <end position="973"/>
    </location>
</feature>
<dbReference type="InterPro" id="IPR021109">
    <property type="entry name" value="Peptidase_aspartic_dom_sf"/>
</dbReference>
<dbReference type="Gene3D" id="3.30.70.270">
    <property type="match status" value="1"/>
</dbReference>
<dbReference type="GO" id="GO:0003677">
    <property type="term" value="F:DNA binding"/>
    <property type="evidence" value="ECO:0007669"/>
    <property type="project" value="UniProtKB-KW"/>
</dbReference>
<keyword evidence="13" id="KW-0862">Zinc</keyword>
<evidence type="ECO:0000256" key="8">
    <source>
        <dbReference type="ARBA" id="ARBA00022842"/>
    </source>
</evidence>
<evidence type="ECO:0000256" key="10">
    <source>
        <dbReference type="ARBA" id="ARBA00022908"/>
    </source>
</evidence>
<dbReference type="Gene3D" id="3.30.420.10">
    <property type="entry name" value="Ribonuclease H-like superfamily/Ribonuclease H"/>
    <property type="match status" value="1"/>
</dbReference>
<dbReference type="InterPro" id="IPR043502">
    <property type="entry name" value="DNA/RNA_pol_sf"/>
</dbReference>
<dbReference type="GO" id="GO:0006508">
    <property type="term" value="P:proteolysis"/>
    <property type="evidence" value="ECO:0007669"/>
    <property type="project" value="UniProtKB-KW"/>
</dbReference>
<keyword evidence="8" id="KW-0460">Magnesium</keyword>
<evidence type="ECO:0000259" key="16">
    <source>
        <dbReference type="PROSITE" id="PS50994"/>
    </source>
</evidence>
<dbReference type="InterPro" id="IPR050951">
    <property type="entry name" value="Retrovirus_Pol_polyprotein"/>
</dbReference>
<evidence type="ECO:0000256" key="6">
    <source>
        <dbReference type="ARBA" id="ARBA00022759"/>
    </source>
</evidence>
<protein>
    <submittedName>
        <fullName evidence="17">Retrotransposon-derived protein PEG10</fullName>
    </submittedName>
</protein>
<evidence type="ECO:0000256" key="1">
    <source>
        <dbReference type="ARBA" id="ARBA00022670"/>
    </source>
</evidence>
<feature type="domain" description="CCHC-type" evidence="15">
    <location>
        <begin position="231"/>
        <end position="246"/>
    </location>
</feature>
<dbReference type="CDD" id="cd00303">
    <property type="entry name" value="retropepsin_like"/>
    <property type="match status" value="1"/>
</dbReference>
<organism evidence="17 18">
    <name type="scientific">Ophiophagus hannah</name>
    <name type="common">King cobra</name>
    <name type="synonym">Naja hannah</name>
    <dbReference type="NCBI Taxonomy" id="8665"/>
    <lineage>
        <taxon>Eukaryota</taxon>
        <taxon>Metazoa</taxon>
        <taxon>Chordata</taxon>
        <taxon>Craniata</taxon>
        <taxon>Vertebrata</taxon>
        <taxon>Euteleostomi</taxon>
        <taxon>Lepidosauria</taxon>
        <taxon>Squamata</taxon>
        <taxon>Bifurcata</taxon>
        <taxon>Unidentata</taxon>
        <taxon>Episquamata</taxon>
        <taxon>Toxicofera</taxon>
        <taxon>Serpentes</taxon>
        <taxon>Colubroidea</taxon>
        <taxon>Elapidae</taxon>
        <taxon>Elapinae</taxon>
        <taxon>Ophiophagus</taxon>
    </lineage>
</organism>
<dbReference type="Proteomes" id="UP000018936">
    <property type="component" value="Unassembled WGS sequence"/>
</dbReference>
<dbReference type="PROSITE" id="PS50994">
    <property type="entry name" value="INTEGRASE"/>
    <property type="match status" value="1"/>
</dbReference>
<evidence type="ECO:0000256" key="7">
    <source>
        <dbReference type="ARBA" id="ARBA00022801"/>
    </source>
</evidence>
<dbReference type="EMBL" id="AZIM01006575">
    <property type="protein sequence ID" value="ETE58569.1"/>
    <property type="molecule type" value="Genomic_DNA"/>
</dbReference>
<dbReference type="SMART" id="SM00343">
    <property type="entry name" value="ZnF_C2HC"/>
    <property type="match status" value="1"/>
</dbReference>
<dbReference type="InterPro" id="IPR001969">
    <property type="entry name" value="Aspartic_peptidase_AS"/>
</dbReference>
<dbReference type="InterPro" id="IPR001584">
    <property type="entry name" value="Integrase_cat-core"/>
</dbReference>
<evidence type="ECO:0000256" key="5">
    <source>
        <dbReference type="ARBA" id="ARBA00022750"/>
    </source>
</evidence>
<evidence type="ECO:0000313" key="18">
    <source>
        <dbReference type="Proteomes" id="UP000018936"/>
    </source>
</evidence>
<dbReference type="Pfam" id="PF16297">
    <property type="entry name" value="DUF4939"/>
    <property type="match status" value="1"/>
</dbReference>
<dbReference type="FunFam" id="3.30.70.270:FF:000020">
    <property type="entry name" value="Transposon Tf2-6 polyprotein-like Protein"/>
    <property type="match status" value="1"/>
</dbReference>
<dbReference type="PROSITE" id="PS50158">
    <property type="entry name" value="ZF_CCHC"/>
    <property type="match status" value="1"/>
</dbReference>
<evidence type="ECO:0000313" key="17">
    <source>
        <dbReference type="EMBL" id="ETE58569.1"/>
    </source>
</evidence>
<keyword evidence="18" id="KW-1185">Reference proteome</keyword>
<keyword evidence="10" id="KW-0229">DNA integration</keyword>
<dbReference type="Gene3D" id="4.10.60.10">
    <property type="entry name" value="Zinc finger, CCHC-type"/>
    <property type="match status" value="1"/>
</dbReference>
<dbReference type="SUPFAM" id="SSF56672">
    <property type="entry name" value="DNA/RNA polymerases"/>
    <property type="match status" value="1"/>
</dbReference>
<dbReference type="InterPro" id="IPR001878">
    <property type="entry name" value="Znf_CCHC"/>
</dbReference>
<keyword evidence="2" id="KW-0808">Transferase</keyword>
<keyword evidence="13" id="KW-0479">Metal-binding</keyword>
<accession>V8N8I8</accession>
<dbReference type="GO" id="GO:0003723">
    <property type="term" value="F:RNA binding"/>
    <property type="evidence" value="ECO:0007669"/>
    <property type="project" value="UniProtKB-KW"/>
</dbReference>
<evidence type="ECO:0000256" key="13">
    <source>
        <dbReference type="PROSITE-ProRule" id="PRU00047"/>
    </source>
</evidence>
<dbReference type="PANTHER" id="PTHR37984">
    <property type="entry name" value="PROTEIN CBG26694"/>
    <property type="match status" value="1"/>
</dbReference>
<evidence type="ECO:0000256" key="2">
    <source>
        <dbReference type="ARBA" id="ARBA00022679"/>
    </source>
</evidence>
<evidence type="ECO:0000259" key="15">
    <source>
        <dbReference type="PROSITE" id="PS50158"/>
    </source>
</evidence>
<dbReference type="PANTHER" id="PTHR37984:SF15">
    <property type="entry name" value="INTEGRASE CATALYTIC DOMAIN-CONTAINING PROTEIN"/>
    <property type="match status" value="1"/>
</dbReference>
<evidence type="ECO:0000256" key="12">
    <source>
        <dbReference type="ARBA" id="ARBA00023125"/>
    </source>
</evidence>
<keyword evidence="13" id="KW-0863">Zinc-finger</keyword>
<keyword evidence="9" id="KW-0694">RNA-binding</keyword>
<evidence type="ECO:0000256" key="9">
    <source>
        <dbReference type="ARBA" id="ARBA00022884"/>
    </source>
</evidence>
<keyword evidence="5" id="KW-0064">Aspartyl protease</keyword>